<dbReference type="PANTHER" id="PTHR35011">
    <property type="entry name" value="2,3-DIKETO-L-GULONATE TRAP TRANSPORTER SMALL PERMEASE PROTEIN YIAM"/>
    <property type="match status" value="1"/>
</dbReference>
<reference evidence="11 12" key="1">
    <citation type="submission" date="2016-11" db="EMBL/GenBank/DDBJ databases">
        <authorList>
            <person name="Jaros S."/>
            <person name="Januszkiewicz K."/>
            <person name="Wedrychowicz H."/>
        </authorList>
    </citation>
    <scope>NUCLEOTIDE SEQUENCE [LARGE SCALE GENOMIC DNA]</scope>
    <source>
        <strain evidence="11 12">DSM 22153</strain>
    </source>
</reference>
<evidence type="ECO:0000256" key="5">
    <source>
        <dbReference type="ARBA" id="ARBA00022692"/>
    </source>
</evidence>
<organism evidence="11 12">
    <name type="scientific">Roseibium suaedae</name>
    <dbReference type="NCBI Taxonomy" id="735517"/>
    <lineage>
        <taxon>Bacteria</taxon>
        <taxon>Pseudomonadati</taxon>
        <taxon>Pseudomonadota</taxon>
        <taxon>Alphaproteobacteria</taxon>
        <taxon>Hyphomicrobiales</taxon>
        <taxon>Stappiaceae</taxon>
        <taxon>Roseibium</taxon>
    </lineage>
</organism>
<evidence type="ECO:0000256" key="8">
    <source>
        <dbReference type="ARBA" id="ARBA00038436"/>
    </source>
</evidence>
<sequence length="170" mass="18266">MEPNSAVRSKSAGAVFDGIAVVAKAATAAVLAFLVILVCGEAFLRSAFNHSLGFAEEVTGYCVVMLTFFGAALALRGGTLFQVQFLFDRLPKSAAAWIMRGFALGALVICLALMVKTNDLMLSSLSRGKFAATVLRTPLWIPQLLMPAGFALIGVFLVEQLLLTFDRFKR</sequence>
<dbReference type="Proteomes" id="UP000186002">
    <property type="component" value="Unassembled WGS sequence"/>
</dbReference>
<keyword evidence="12" id="KW-1185">Reference proteome</keyword>
<evidence type="ECO:0000256" key="9">
    <source>
        <dbReference type="RuleBase" id="RU369079"/>
    </source>
</evidence>
<dbReference type="InterPro" id="IPR055348">
    <property type="entry name" value="DctQ"/>
</dbReference>
<comment type="subcellular location">
    <subcellularLocation>
        <location evidence="1 9">Cell inner membrane</location>
        <topology evidence="1 9">Multi-pass membrane protein</topology>
    </subcellularLocation>
</comment>
<comment type="subunit">
    <text evidence="9">The complex comprises the extracytoplasmic solute receptor protein and the two transmembrane proteins.</text>
</comment>
<dbReference type="PANTHER" id="PTHR35011:SF2">
    <property type="entry name" value="2,3-DIKETO-L-GULONATE TRAP TRANSPORTER SMALL PERMEASE PROTEIN YIAM"/>
    <property type="match status" value="1"/>
</dbReference>
<evidence type="ECO:0000256" key="6">
    <source>
        <dbReference type="ARBA" id="ARBA00022989"/>
    </source>
</evidence>
<evidence type="ECO:0000256" key="3">
    <source>
        <dbReference type="ARBA" id="ARBA00022475"/>
    </source>
</evidence>
<keyword evidence="2 9" id="KW-0813">Transport</keyword>
<feature type="domain" description="Tripartite ATP-independent periplasmic transporters DctQ component" evidence="10">
    <location>
        <begin position="34"/>
        <end position="165"/>
    </location>
</feature>
<feature type="transmembrane region" description="Helical" evidence="9">
    <location>
        <begin position="58"/>
        <end position="76"/>
    </location>
</feature>
<evidence type="ECO:0000256" key="7">
    <source>
        <dbReference type="ARBA" id="ARBA00023136"/>
    </source>
</evidence>
<evidence type="ECO:0000256" key="1">
    <source>
        <dbReference type="ARBA" id="ARBA00004429"/>
    </source>
</evidence>
<dbReference type="OrthoDB" id="6160477at2"/>
<feature type="transmembrane region" description="Helical" evidence="9">
    <location>
        <begin position="144"/>
        <end position="165"/>
    </location>
</feature>
<name>A0A1M7PHH3_9HYPH</name>
<comment type="similarity">
    <text evidence="8 9">Belongs to the TRAP transporter small permease family.</text>
</comment>
<dbReference type="GO" id="GO:0022857">
    <property type="term" value="F:transmembrane transporter activity"/>
    <property type="evidence" value="ECO:0007669"/>
    <property type="project" value="UniProtKB-UniRule"/>
</dbReference>
<protein>
    <recommendedName>
        <fullName evidence="9">TRAP transporter small permease protein</fullName>
    </recommendedName>
</protein>
<dbReference type="AlphaFoldDB" id="A0A1M7PHH3"/>
<evidence type="ECO:0000313" key="11">
    <source>
        <dbReference type="EMBL" id="SHN16510.1"/>
    </source>
</evidence>
<feature type="transmembrane region" description="Helical" evidence="9">
    <location>
        <begin position="97"/>
        <end position="115"/>
    </location>
</feature>
<keyword evidence="7 9" id="KW-0472">Membrane</keyword>
<dbReference type="GO" id="GO:0005886">
    <property type="term" value="C:plasma membrane"/>
    <property type="evidence" value="ECO:0007669"/>
    <property type="project" value="UniProtKB-SubCell"/>
</dbReference>
<evidence type="ECO:0000256" key="2">
    <source>
        <dbReference type="ARBA" id="ARBA00022448"/>
    </source>
</evidence>
<dbReference type="EMBL" id="FRBW01000008">
    <property type="protein sequence ID" value="SHN16510.1"/>
    <property type="molecule type" value="Genomic_DNA"/>
</dbReference>
<keyword evidence="6 9" id="KW-1133">Transmembrane helix</keyword>
<gene>
    <name evidence="11" type="ORF">SAMN05444272_4405</name>
</gene>
<dbReference type="InterPro" id="IPR007387">
    <property type="entry name" value="TRAP_DctQ"/>
</dbReference>
<dbReference type="RefSeq" id="WP_073015530.1">
    <property type="nucleotide sequence ID" value="NZ_FRBW01000008.1"/>
</dbReference>
<dbReference type="STRING" id="735517.SAMN05444272_4405"/>
<evidence type="ECO:0000256" key="4">
    <source>
        <dbReference type="ARBA" id="ARBA00022519"/>
    </source>
</evidence>
<feature type="transmembrane region" description="Helical" evidence="9">
    <location>
        <begin position="12"/>
        <end position="38"/>
    </location>
</feature>
<dbReference type="GO" id="GO:0015740">
    <property type="term" value="P:C4-dicarboxylate transport"/>
    <property type="evidence" value="ECO:0007669"/>
    <property type="project" value="TreeGrafter"/>
</dbReference>
<accession>A0A1M7PHH3</accession>
<proteinExistence type="inferred from homology"/>
<evidence type="ECO:0000313" key="12">
    <source>
        <dbReference type="Proteomes" id="UP000186002"/>
    </source>
</evidence>
<evidence type="ECO:0000259" key="10">
    <source>
        <dbReference type="Pfam" id="PF04290"/>
    </source>
</evidence>
<dbReference type="Pfam" id="PF04290">
    <property type="entry name" value="DctQ"/>
    <property type="match status" value="1"/>
</dbReference>
<keyword evidence="3" id="KW-1003">Cell membrane</keyword>
<comment type="function">
    <text evidence="9">Part of the tripartite ATP-independent periplasmic (TRAP) transport system.</text>
</comment>
<keyword evidence="4 9" id="KW-0997">Cell inner membrane</keyword>
<keyword evidence="5 9" id="KW-0812">Transmembrane</keyword>